<dbReference type="AlphaFoldDB" id="W7X583"/>
<evidence type="ECO:0000313" key="2">
    <source>
        <dbReference type="Proteomes" id="UP000009168"/>
    </source>
</evidence>
<accession>W7X583</accession>
<dbReference type="Proteomes" id="UP000009168">
    <property type="component" value="Unassembled WGS sequence"/>
</dbReference>
<protein>
    <submittedName>
        <fullName evidence="1">Uncharacterized protein</fullName>
    </submittedName>
</protein>
<dbReference type="InParanoid" id="W7X583"/>
<dbReference type="KEGG" id="tet:TTHERM_000630339"/>
<name>W7X583_TETTS</name>
<gene>
    <name evidence="1" type="ORF">TTHERM_000630339</name>
</gene>
<reference evidence="2" key="1">
    <citation type="journal article" date="2006" name="PLoS Biol.">
        <title>Macronuclear genome sequence of the ciliate Tetrahymena thermophila, a model eukaryote.</title>
        <authorList>
            <person name="Eisen J.A."/>
            <person name="Coyne R.S."/>
            <person name="Wu M."/>
            <person name="Wu D."/>
            <person name="Thiagarajan M."/>
            <person name="Wortman J.R."/>
            <person name="Badger J.H."/>
            <person name="Ren Q."/>
            <person name="Amedeo P."/>
            <person name="Jones K.M."/>
            <person name="Tallon L.J."/>
            <person name="Delcher A.L."/>
            <person name="Salzberg S.L."/>
            <person name="Silva J.C."/>
            <person name="Haas B.J."/>
            <person name="Majoros W.H."/>
            <person name="Farzad M."/>
            <person name="Carlton J.M."/>
            <person name="Smith R.K. Jr."/>
            <person name="Garg J."/>
            <person name="Pearlman R.E."/>
            <person name="Karrer K.M."/>
            <person name="Sun L."/>
            <person name="Manning G."/>
            <person name="Elde N.C."/>
            <person name="Turkewitz A.P."/>
            <person name="Asai D.J."/>
            <person name="Wilkes D.E."/>
            <person name="Wang Y."/>
            <person name="Cai H."/>
            <person name="Collins K."/>
            <person name="Stewart B.A."/>
            <person name="Lee S.R."/>
            <person name="Wilamowska K."/>
            <person name="Weinberg Z."/>
            <person name="Ruzzo W.L."/>
            <person name="Wloga D."/>
            <person name="Gaertig J."/>
            <person name="Frankel J."/>
            <person name="Tsao C.-C."/>
            <person name="Gorovsky M.A."/>
            <person name="Keeling P.J."/>
            <person name="Waller R.F."/>
            <person name="Patron N.J."/>
            <person name="Cherry J.M."/>
            <person name="Stover N.A."/>
            <person name="Krieger C.J."/>
            <person name="del Toro C."/>
            <person name="Ryder H.F."/>
            <person name="Williamson S.C."/>
            <person name="Barbeau R.A."/>
            <person name="Hamilton E.P."/>
            <person name="Orias E."/>
        </authorList>
    </citation>
    <scope>NUCLEOTIDE SEQUENCE [LARGE SCALE GENOMIC DNA]</scope>
    <source>
        <strain evidence="2">SB210</strain>
    </source>
</reference>
<sequence>MKPQCVYLYVKKKIETIIKILQPKKIDGDRSSRSRSVTPPLNIAAKTKMFSQH</sequence>
<proteinExistence type="predicted"/>
<organism evidence="1 2">
    <name type="scientific">Tetrahymena thermophila (strain SB210)</name>
    <dbReference type="NCBI Taxonomy" id="312017"/>
    <lineage>
        <taxon>Eukaryota</taxon>
        <taxon>Sar</taxon>
        <taxon>Alveolata</taxon>
        <taxon>Ciliophora</taxon>
        <taxon>Intramacronucleata</taxon>
        <taxon>Oligohymenophorea</taxon>
        <taxon>Hymenostomatida</taxon>
        <taxon>Tetrahymenina</taxon>
        <taxon>Tetrahymenidae</taxon>
        <taxon>Tetrahymena</taxon>
    </lineage>
</organism>
<dbReference type="EMBL" id="GG662532">
    <property type="protein sequence ID" value="EWS72567.1"/>
    <property type="molecule type" value="Genomic_DNA"/>
</dbReference>
<dbReference type="GeneID" id="24439919"/>
<evidence type="ECO:0000313" key="1">
    <source>
        <dbReference type="EMBL" id="EWS72567.1"/>
    </source>
</evidence>
<keyword evidence="2" id="KW-1185">Reference proteome</keyword>
<dbReference type="RefSeq" id="XP_012654850.1">
    <property type="nucleotide sequence ID" value="XM_012799396.1"/>
</dbReference>